<accession>A0A375AB86</accession>
<evidence type="ECO:0000313" key="1">
    <source>
        <dbReference type="EMBL" id="SLM63320.1"/>
    </source>
</evidence>
<proteinExistence type="predicted"/>
<name>A0A375AB86_9GAMM</name>
<dbReference type="KEGG" id="daq:DAQ1742_02432"/>
<sequence>MLSRVFIFSYPAARKFIGRITLGGKKIIFESLSDNAQRGQQSWPLFFNTAVSEITQPMH</sequence>
<keyword evidence="2" id="KW-1185">Reference proteome</keyword>
<evidence type="ECO:0000313" key="2">
    <source>
        <dbReference type="Proteomes" id="UP000294820"/>
    </source>
</evidence>
<dbReference type="Proteomes" id="UP000294820">
    <property type="component" value="Chromosome 1"/>
</dbReference>
<dbReference type="EMBL" id="LT615367">
    <property type="protein sequence ID" value="SLM63320.1"/>
    <property type="molecule type" value="Genomic_DNA"/>
</dbReference>
<reference evidence="1 2" key="1">
    <citation type="submission" date="2016-09" db="EMBL/GenBank/DDBJ databases">
        <authorList>
            <person name="Reverchon S."/>
            <person name="Nasser W."/>
            <person name="Leonard S."/>
            <person name="Brochier C."/>
            <person name="Duprey A."/>
        </authorList>
    </citation>
    <scope>NUCLEOTIDE SEQUENCE [LARGE SCALE GENOMIC DNA]</scope>
    <source>
        <strain evidence="1 2">174/2</strain>
    </source>
</reference>
<dbReference type="AlphaFoldDB" id="A0A375AB86"/>
<protein>
    <submittedName>
        <fullName evidence="1">Uncharacterized protein</fullName>
    </submittedName>
</protein>
<organism evidence="1 2">
    <name type="scientific">Dickeya aquatica</name>
    <dbReference type="NCBI Taxonomy" id="1401087"/>
    <lineage>
        <taxon>Bacteria</taxon>
        <taxon>Pseudomonadati</taxon>
        <taxon>Pseudomonadota</taxon>
        <taxon>Gammaproteobacteria</taxon>
        <taxon>Enterobacterales</taxon>
        <taxon>Pectobacteriaceae</taxon>
        <taxon>Dickeya</taxon>
    </lineage>
</organism>
<gene>
    <name evidence="1" type="ORF">DAQ1742_02432</name>
</gene>